<feature type="domain" description="Ig-like" evidence="10">
    <location>
        <begin position="24"/>
        <end position="122"/>
    </location>
</feature>
<dbReference type="Gene3D" id="2.60.40.10">
    <property type="entry name" value="Immunoglobulins"/>
    <property type="match status" value="1"/>
</dbReference>
<evidence type="ECO:0000256" key="4">
    <source>
        <dbReference type="ARBA" id="ARBA00022989"/>
    </source>
</evidence>
<dbReference type="InterPro" id="IPR047164">
    <property type="entry name" value="OX2G-like"/>
</dbReference>
<dbReference type="Ensembl" id="ENSAMXT00005044831.1">
    <property type="protein sequence ID" value="ENSAMXP00005041186.1"/>
    <property type="gene ID" value="ENSAMXG00005019274.1"/>
</dbReference>
<evidence type="ECO:0000256" key="9">
    <source>
        <dbReference type="SAM" id="SignalP"/>
    </source>
</evidence>
<dbReference type="GO" id="GO:0034113">
    <property type="term" value="P:heterotypic cell-cell adhesion"/>
    <property type="evidence" value="ECO:0007669"/>
    <property type="project" value="TreeGrafter"/>
</dbReference>
<keyword evidence="7" id="KW-0325">Glycoprotein</keyword>
<keyword evidence="2" id="KW-0812">Transmembrane</keyword>
<feature type="chain" id="PRO_5034049962" description="Ig-like domain-containing protein" evidence="9">
    <location>
        <begin position="25"/>
        <end position="147"/>
    </location>
</feature>
<evidence type="ECO:0000256" key="2">
    <source>
        <dbReference type="ARBA" id="ARBA00022692"/>
    </source>
</evidence>
<evidence type="ECO:0000256" key="3">
    <source>
        <dbReference type="ARBA" id="ARBA00022729"/>
    </source>
</evidence>
<dbReference type="Pfam" id="PF07686">
    <property type="entry name" value="V-set"/>
    <property type="match status" value="1"/>
</dbReference>
<sequence>METLSSLNCLLILLCFCLSTVTVGEDAILFCQLIGTAERLTRVTWQRRTHKSSTNENIFVIIPDGKAESVNGFGDRIEFVGNTKEYNGTVRMKNVTSLDHQIYTCIFNIFPSGPFEKEINLNINYTSYQTTESTQYRNIILLSKKCN</sequence>
<evidence type="ECO:0000259" key="10">
    <source>
        <dbReference type="PROSITE" id="PS50835"/>
    </source>
</evidence>
<keyword evidence="6" id="KW-1015">Disulfide bond</keyword>
<dbReference type="GO" id="GO:0030424">
    <property type="term" value="C:axon"/>
    <property type="evidence" value="ECO:0007669"/>
    <property type="project" value="TreeGrafter"/>
</dbReference>
<keyword evidence="3 9" id="KW-0732">Signal</keyword>
<feature type="signal peptide" evidence="9">
    <location>
        <begin position="1"/>
        <end position="24"/>
    </location>
</feature>
<dbReference type="Proteomes" id="UP000694621">
    <property type="component" value="Unplaced"/>
</dbReference>
<keyword evidence="5" id="KW-0472">Membrane</keyword>
<dbReference type="GO" id="GO:0043025">
    <property type="term" value="C:neuronal cell body"/>
    <property type="evidence" value="ECO:0007669"/>
    <property type="project" value="TreeGrafter"/>
</dbReference>
<dbReference type="AlphaFoldDB" id="A0A8B9RGE9"/>
<comment type="subcellular location">
    <subcellularLocation>
        <location evidence="1">Membrane</location>
        <topology evidence="1">Single-pass membrane protein</topology>
    </subcellularLocation>
</comment>
<dbReference type="InterPro" id="IPR013783">
    <property type="entry name" value="Ig-like_fold"/>
</dbReference>
<dbReference type="GO" id="GO:0009986">
    <property type="term" value="C:cell surface"/>
    <property type="evidence" value="ECO:0007669"/>
    <property type="project" value="TreeGrafter"/>
</dbReference>
<proteinExistence type="predicted"/>
<dbReference type="GO" id="GO:0016020">
    <property type="term" value="C:membrane"/>
    <property type="evidence" value="ECO:0007669"/>
    <property type="project" value="UniProtKB-SubCell"/>
</dbReference>
<dbReference type="PANTHER" id="PTHR46841">
    <property type="entry name" value="OX-2 MEMBRANE GLYCOPROTEIN"/>
    <property type="match status" value="1"/>
</dbReference>
<evidence type="ECO:0000313" key="12">
    <source>
        <dbReference type="Proteomes" id="UP000694621"/>
    </source>
</evidence>
<evidence type="ECO:0000256" key="5">
    <source>
        <dbReference type="ARBA" id="ARBA00023136"/>
    </source>
</evidence>
<evidence type="ECO:0000256" key="8">
    <source>
        <dbReference type="ARBA" id="ARBA00023319"/>
    </source>
</evidence>
<accession>A0A8B9RGE9</accession>
<dbReference type="GO" id="GO:0098632">
    <property type="term" value="F:cell-cell adhesion mediator activity"/>
    <property type="evidence" value="ECO:0007669"/>
    <property type="project" value="InterPro"/>
</dbReference>
<evidence type="ECO:0000256" key="6">
    <source>
        <dbReference type="ARBA" id="ARBA00023157"/>
    </source>
</evidence>
<reference evidence="11" key="1">
    <citation type="submission" date="2025-08" db="UniProtKB">
        <authorList>
            <consortium name="Ensembl"/>
        </authorList>
    </citation>
    <scope>IDENTIFICATION</scope>
</reference>
<organism evidence="11 12">
    <name type="scientific">Astyanax mexicanus</name>
    <name type="common">Blind cave fish</name>
    <name type="synonym">Astyanax fasciatus mexicanus</name>
    <dbReference type="NCBI Taxonomy" id="7994"/>
    <lineage>
        <taxon>Eukaryota</taxon>
        <taxon>Metazoa</taxon>
        <taxon>Chordata</taxon>
        <taxon>Craniata</taxon>
        <taxon>Vertebrata</taxon>
        <taxon>Euteleostomi</taxon>
        <taxon>Actinopterygii</taxon>
        <taxon>Neopterygii</taxon>
        <taxon>Teleostei</taxon>
        <taxon>Ostariophysi</taxon>
        <taxon>Characiformes</taxon>
        <taxon>Characoidei</taxon>
        <taxon>Acestrorhamphidae</taxon>
        <taxon>Acestrorhamphinae</taxon>
        <taxon>Astyanax</taxon>
    </lineage>
</organism>
<name>A0A8B9RGE9_ASTMX</name>
<evidence type="ECO:0000256" key="1">
    <source>
        <dbReference type="ARBA" id="ARBA00004167"/>
    </source>
</evidence>
<dbReference type="PROSITE" id="PS50835">
    <property type="entry name" value="IG_LIKE"/>
    <property type="match status" value="1"/>
</dbReference>
<protein>
    <recommendedName>
        <fullName evidence="10">Ig-like domain-containing protein</fullName>
    </recommendedName>
</protein>
<dbReference type="InterPro" id="IPR036179">
    <property type="entry name" value="Ig-like_dom_sf"/>
</dbReference>
<dbReference type="PANTHER" id="PTHR46841:SF7">
    <property type="entry name" value="IG-LIKE DOMAIN-CONTAINING PROTEIN"/>
    <property type="match status" value="1"/>
</dbReference>
<dbReference type="GO" id="GO:0150079">
    <property type="term" value="P:negative regulation of neuroinflammatory response"/>
    <property type="evidence" value="ECO:0007669"/>
    <property type="project" value="TreeGrafter"/>
</dbReference>
<evidence type="ECO:0000256" key="7">
    <source>
        <dbReference type="ARBA" id="ARBA00023180"/>
    </source>
</evidence>
<evidence type="ECO:0000313" key="11">
    <source>
        <dbReference type="Ensembl" id="ENSAMXP00005041186.1"/>
    </source>
</evidence>
<keyword evidence="4" id="KW-1133">Transmembrane helix</keyword>
<dbReference type="SUPFAM" id="SSF48726">
    <property type="entry name" value="Immunoglobulin"/>
    <property type="match status" value="1"/>
</dbReference>
<dbReference type="InterPro" id="IPR007110">
    <property type="entry name" value="Ig-like_dom"/>
</dbReference>
<dbReference type="InterPro" id="IPR013106">
    <property type="entry name" value="Ig_V-set"/>
</dbReference>
<keyword evidence="8" id="KW-0393">Immunoglobulin domain</keyword>